<evidence type="ECO:0000256" key="10">
    <source>
        <dbReference type="PROSITE-ProRule" id="PRU00282"/>
    </source>
</evidence>
<dbReference type="SUPFAM" id="SSF103506">
    <property type="entry name" value="Mitochondrial carrier"/>
    <property type="match status" value="1"/>
</dbReference>
<proteinExistence type="inferred from homology"/>
<keyword evidence="6" id="KW-0999">Mitochondrion inner membrane</keyword>
<feature type="repeat" description="Solcar" evidence="10">
    <location>
        <begin position="201"/>
        <end position="289"/>
    </location>
</feature>
<dbReference type="GO" id="GO:0000064">
    <property type="term" value="F:L-ornithine transmembrane transporter activity"/>
    <property type="evidence" value="ECO:0007669"/>
    <property type="project" value="TreeGrafter"/>
</dbReference>
<dbReference type="Pfam" id="PF00153">
    <property type="entry name" value="Mito_carr"/>
    <property type="match status" value="3"/>
</dbReference>
<dbReference type="PANTHER" id="PTHR45624">
    <property type="entry name" value="MITOCHONDRIAL BASIC AMINO ACIDS TRANSPORTER-RELATED"/>
    <property type="match status" value="1"/>
</dbReference>
<evidence type="ECO:0008006" key="14">
    <source>
        <dbReference type="Google" id="ProtNLM"/>
    </source>
</evidence>
<evidence type="ECO:0000256" key="5">
    <source>
        <dbReference type="ARBA" id="ARBA00022737"/>
    </source>
</evidence>
<evidence type="ECO:0000256" key="7">
    <source>
        <dbReference type="ARBA" id="ARBA00022989"/>
    </source>
</evidence>
<dbReference type="PANTHER" id="PTHR45624:SF12">
    <property type="entry name" value="MITOCHONDRIAL ORNITHINE TRANSPORTER 1"/>
    <property type="match status" value="1"/>
</dbReference>
<comment type="similarity">
    <text evidence="2 11">Belongs to the mitochondrial carrier (TC 2.A.29) family.</text>
</comment>
<keyword evidence="9 10" id="KW-0472">Membrane</keyword>
<evidence type="ECO:0000256" key="2">
    <source>
        <dbReference type="ARBA" id="ARBA00006375"/>
    </source>
</evidence>
<evidence type="ECO:0000256" key="6">
    <source>
        <dbReference type="ARBA" id="ARBA00022792"/>
    </source>
</evidence>
<keyword evidence="5" id="KW-0677">Repeat</keyword>
<gene>
    <name evidence="12" type="ORF">FE257_005751</name>
</gene>
<dbReference type="PROSITE" id="PS50920">
    <property type="entry name" value="SOLCAR"/>
    <property type="match status" value="3"/>
</dbReference>
<evidence type="ECO:0000313" key="12">
    <source>
        <dbReference type="EMBL" id="KAF9890620.1"/>
    </source>
</evidence>
<keyword evidence="7" id="KW-1133">Transmembrane helix</keyword>
<evidence type="ECO:0000256" key="11">
    <source>
        <dbReference type="RuleBase" id="RU000488"/>
    </source>
</evidence>
<evidence type="ECO:0000256" key="4">
    <source>
        <dbReference type="ARBA" id="ARBA00022692"/>
    </source>
</evidence>
<dbReference type="InterPro" id="IPR002067">
    <property type="entry name" value="MCP"/>
</dbReference>
<keyword evidence="4 10" id="KW-0812">Transmembrane</keyword>
<protein>
    <recommendedName>
        <fullName evidence="14">Mitochondrial thiamine pyrophosphate carrier 1</fullName>
    </recommendedName>
</protein>
<evidence type="ECO:0000256" key="9">
    <source>
        <dbReference type="ARBA" id="ARBA00023136"/>
    </source>
</evidence>
<accession>A0AAD4GVF6</accession>
<dbReference type="GO" id="GO:0005743">
    <property type="term" value="C:mitochondrial inner membrane"/>
    <property type="evidence" value="ECO:0007669"/>
    <property type="project" value="UniProtKB-SubCell"/>
</dbReference>
<dbReference type="Proteomes" id="UP001194746">
    <property type="component" value="Unassembled WGS sequence"/>
</dbReference>
<evidence type="ECO:0000256" key="3">
    <source>
        <dbReference type="ARBA" id="ARBA00022448"/>
    </source>
</evidence>
<reference evidence="12" key="1">
    <citation type="journal article" date="2019" name="Beilstein J. Org. Chem.">
        <title>Nanangenines: drimane sesquiterpenoids as the dominant metabolite cohort of a novel Australian fungus, Aspergillus nanangensis.</title>
        <authorList>
            <person name="Lacey H.J."/>
            <person name="Gilchrist C.L.M."/>
            <person name="Crombie A."/>
            <person name="Kalaitzis J.A."/>
            <person name="Vuong D."/>
            <person name="Rutledge P.J."/>
            <person name="Turner P."/>
            <person name="Pitt J.I."/>
            <person name="Lacey E."/>
            <person name="Chooi Y.H."/>
            <person name="Piggott A.M."/>
        </authorList>
    </citation>
    <scope>NUCLEOTIDE SEQUENCE</scope>
    <source>
        <strain evidence="12">MST-FP2251</strain>
    </source>
</reference>
<keyword evidence="13" id="KW-1185">Reference proteome</keyword>
<evidence type="ECO:0000256" key="8">
    <source>
        <dbReference type="ARBA" id="ARBA00023128"/>
    </source>
</evidence>
<reference evidence="12" key="2">
    <citation type="submission" date="2020-02" db="EMBL/GenBank/DDBJ databases">
        <authorList>
            <person name="Gilchrist C.L.M."/>
            <person name="Chooi Y.-H."/>
        </authorList>
    </citation>
    <scope>NUCLEOTIDE SEQUENCE</scope>
    <source>
        <strain evidence="12">MST-FP2251</strain>
    </source>
</reference>
<dbReference type="AlphaFoldDB" id="A0AAD4GVF6"/>
<keyword evidence="8" id="KW-0496">Mitochondrion</keyword>
<evidence type="ECO:0000313" key="13">
    <source>
        <dbReference type="Proteomes" id="UP001194746"/>
    </source>
</evidence>
<dbReference type="InterPro" id="IPR018108">
    <property type="entry name" value="MCP_transmembrane"/>
</dbReference>
<sequence>METHPIPSAATLSNATKEIIVGAAGGQPFDIVKVRMQTQNDRHALQVARNIWVREGSLAFYKGSLSPLIGVGTCIGIVYSSFDIYSRALRSLNPQGHDLLSLKQMYLAGGLAGLTNSLISGPMEHIRIRLQVQSPNSPYQRYTGVYDCLRTILQRAGPLGIYRGQTATMAREFHSYGIWFSLYEFLMRQMIRGGESGREQLARWKVASCGALTGTVLWALNYPFDVIKSKMQADGFGHERQFLTTWDAVRHTWCISGWRGFVRGLGPTLLRAGPVSASTFVVVEEVRKHL</sequence>
<dbReference type="GO" id="GO:1990575">
    <property type="term" value="P:mitochondrial L-ornithine transmembrane transport"/>
    <property type="evidence" value="ECO:0007669"/>
    <property type="project" value="TreeGrafter"/>
</dbReference>
<comment type="caution">
    <text evidence="12">The sequence shown here is derived from an EMBL/GenBank/DDBJ whole genome shotgun (WGS) entry which is preliminary data.</text>
</comment>
<feature type="repeat" description="Solcar" evidence="10">
    <location>
        <begin position="100"/>
        <end position="189"/>
    </location>
</feature>
<organism evidence="12 13">
    <name type="scientific">Aspergillus nanangensis</name>
    <dbReference type="NCBI Taxonomy" id="2582783"/>
    <lineage>
        <taxon>Eukaryota</taxon>
        <taxon>Fungi</taxon>
        <taxon>Dikarya</taxon>
        <taxon>Ascomycota</taxon>
        <taxon>Pezizomycotina</taxon>
        <taxon>Eurotiomycetes</taxon>
        <taxon>Eurotiomycetidae</taxon>
        <taxon>Eurotiales</taxon>
        <taxon>Aspergillaceae</taxon>
        <taxon>Aspergillus</taxon>
        <taxon>Aspergillus subgen. Circumdati</taxon>
    </lineage>
</organism>
<keyword evidence="3 11" id="KW-0813">Transport</keyword>
<dbReference type="EMBL" id="VCAU01000025">
    <property type="protein sequence ID" value="KAF9890620.1"/>
    <property type="molecule type" value="Genomic_DNA"/>
</dbReference>
<comment type="subcellular location">
    <subcellularLocation>
        <location evidence="1">Mitochondrion inner membrane</location>
        <topology evidence="1">Multi-pass membrane protein</topology>
    </subcellularLocation>
</comment>
<name>A0AAD4GVF6_ASPNN</name>
<dbReference type="InterPro" id="IPR050567">
    <property type="entry name" value="Mitochondrial_Carrier"/>
</dbReference>
<feature type="repeat" description="Solcar" evidence="10">
    <location>
        <begin position="9"/>
        <end position="88"/>
    </location>
</feature>
<dbReference type="InterPro" id="IPR023395">
    <property type="entry name" value="MCP_dom_sf"/>
</dbReference>
<dbReference type="PRINTS" id="PR00926">
    <property type="entry name" value="MITOCARRIER"/>
</dbReference>
<evidence type="ECO:0000256" key="1">
    <source>
        <dbReference type="ARBA" id="ARBA00004448"/>
    </source>
</evidence>
<dbReference type="Gene3D" id="1.50.40.10">
    <property type="entry name" value="Mitochondrial carrier domain"/>
    <property type="match status" value="1"/>
</dbReference>